<comment type="caution">
    <text evidence="2">The sequence shown here is derived from an EMBL/GenBank/DDBJ whole genome shotgun (WGS) entry which is preliminary data.</text>
</comment>
<dbReference type="Proteomes" id="UP001472677">
    <property type="component" value="Unassembled WGS sequence"/>
</dbReference>
<dbReference type="EMBL" id="JBBPBM010000562">
    <property type="protein sequence ID" value="KAK8494146.1"/>
    <property type="molecule type" value="Genomic_DNA"/>
</dbReference>
<feature type="compositionally biased region" description="Polar residues" evidence="1">
    <location>
        <begin position="1"/>
        <end position="18"/>
    </location>
</feature>
<evidence type="ECO:0000313" key="2">
    <source>
        <dbReference type="EMBL" id="KAK8494146.1"/>
    </source>
</evidence>
<evidence type="ECO:0000313" key="3">
    <source>
        <dbReference type="Proteomes" id="UP001472677"/>
    </source>
</evidence>
<sequence>MGFVVASSSETGGVQSSPWLIEDGGAPSGAGITCGVIFGRLSLGNRPGKNFVDSVATNSAPVSSQKGMLNLQTISGQKVNFQLAFFGVCLGPAEPGQNYGVDMAQLGEDVPLEKSEALKR</sequence>
<protein>
    <submittedName>
        <fullName evidence="2">Uncharacterized protein</fullName>
    </submittedName>
</protein>
<proteinExistence type="predicted"/>
<feature type="region of interest" description="Disordered" evidence="1">
    <location>
        <begin position="1"/>
        <end position="20"/>
    </location>
</feature>
<evidence type="ECO:0000256" key="1">
    <source>
        <dbReference type="SAM" id="MobiDB-lite"/>
    </source>
</evidence>
<keyword evidence="3" id="KW-1185">Reference proteome</keyword>
<organism evidence="2 3">
    <name type="scientific">Hibiscus sabdariffa</name>
    <name type="common">roselle</name>
    <dbReference type="NCBI Taxonomy" id="183260"/>
    <lineage>
        <taxon>Eukaryota</taxon>
        <taxon>Viridiplantae</taxon>
        <taxon>Streptophyta</taxon>
        <taxon>Embryophyta</taxon>
        <taxon>Tracheophyta</taxon>
        <taxon>Spermatophyta</taxon>
        <taxon>Magnoliopsida</taxon>
        <taxon>eudicotyledons</taxon>
        <taxon>Gunneridae</taxon>
        <taxon>Pentapetalae</taxon>
        <taxon>rosids</taxon>
        <taxon>malvids</taxon>
        <taxon>Malvales</taxon>
        <taxon>Malvaceae</taxon>
        <taxon>Malvoideae</taxon>
        <taxon>Hibiscus</taxon>
    </lineage>
</organism>
<accession>A0ABR2AKS6</accession>
<name>A0ABR2AKS6_9ROSI</name>
<reference evidence="2 3" key="1">
    <citation type="journal article" date="2024" name="G3 (Bethesda)">
        <title>Genome assembly of Hibiscus sabdariffa L. provides insights into metabolisms of medicinal natural products.</title>
        <authorList>
            <person name="Kim T."/>
        </authorList>
    </citation>
    <scope>NUCLEOTIDE SEQUENCE [LARGE SCALE GENOMIC DNA]</scope>
    <source>
        <strain evidence="2">TK-2024</strain>
        <tissue evidence="2">Old leaves</tissue>
    </source>
</reference>
<gene>
    <name evidence="2" type="ORF">V6N12_032979</name>
</gene>